<protein>
    <submittedName>
        <fullName evidence="1">Uncharacterized protein</fullName>
    </submittedName>
</protein>
<dbReference type="NCBIfam" id="NF033907">
    <property type="entry name" value="ExsE2_fam"/>
    <property type="match status" value="1"/>
</dbReference>
<dbReference type="EMBL" id="AEIU01000083">
    <property type="protein sequence ID" value="EFP95850.1"/>
    <property type="molecule type" value="Genomic_DNA"/>
</dbReference>
<proteinExistence type="predicted"/>
<comment type="caution">
    <text evidence="1">The sequence shown here is derived from an EMBL/GenBank/DDBJ whole genome shotgun (WGS) entry which is preliminary data.</text>
</comment>
<evidence type="ECO:0000313" key="2">
    <source>
        <dbReference type="Proteomes" id="UP000002943"/>
    </source>
</evidence>
<accession>E3BLS2</accession>
<dbReference type="RefSeq" id="WP_009602000.1">
    <property type="nucleotide sequence ID" value="NZ_AEIU01000083.1"/>
</dbReference>
<keyword evidence="2" id="KW-1185">Reference proteome</keyword>
<name>E3BLS2_9VIBR</name>
<gene>
    <name evidence="1" type="ORF">VIBC2010_01203</name>
</gene>
<dbReference type="AlphaFoldDB" id="E3BLS2"/>
<evidence type="ECO:0000313" key="1">
    <source>
        <dbReference type="EMBL" id="EFP95850.1"/>
    </source>
</evidence>
<organism evidence="1 2">
    <name type="scientific">Vibrio caribbeanicus ATCC BAA-2122</name>
    <dbReference type="NCBI Taxonomy" id="796620"/>
    <lineage>
        <taxon>Bacteria</taxon>
        <taxon>Pseudomonadati</taxon>
        <taxon>Pseudomonadota</taxon>
        <taxon>Gammaproteobacteria</taxon>
        <taxon>Vibrionales</taxon>
        <taxon>Vibrionaceae</taxon>
        <taxon>Vibrio</taxon>
    </lineage>
</organism>
<sequence length="95" mass="10404">MANNISLPKISPSIAQMESNTPIKSAQQGEFKGHVVTILSRDTYANNKSNSIRDLKELVYHSSGKQNTEVISTPNTAESIQALMNRKVKVLSESS</sequence>
<dbReference type="Proteomes" id="UP000002943">
    <property type="component" value="Unassembled WGS sequence"/>
</dbReference>
<reference evidence="1 2" key="1">
    <citation type="journal article" date="2012" name="Int. J. Syst. Evol. Microbiol.">
        <title>Vibrio caribbeanicus sp. nov., isolated from the marine sponge Scleritoderma cyanea.</title>
        <authorList>
            <person name="Hoffmann M."/>
            <person name="Monday S.R."/>
            <person name="Allard M.W."/>
            <person name="Strain E.A."/>
            <person name="Whittaker P."/>
            <person name="Naum M."/>
            <person name="McCarthy P.J."/>
            <person name="Lopez J.V."/>
            <person name="Fischer M."/>
            <person name="Brown E.W."/>
        </authorList>
    </citation>
    <scope>NUCLEOTIDE SEQUENCE [LARGE SCALE GENOMIC DNA]</scope>
    <source>
        <strain evidence="1 2">ATCC BAA-2122</strain>
    </source>
</reference>